<evidence type="ECO:0000256" key="1">
    <source>
        <dbReference type="ARBA" id="ARBA00004496"/>
    </source>
</evidence>
<evidence type="ECO:0000313" key="6">
    <source>
        <dbReference type="Proteomes" id="UP000504611"/>
    </source>
</evidence>
<evidence type="ECO:0000313" key="7">
    <source>
        <dbReference type="RefSeq" id="XP_010767053.1"/>
    </source>
</evidence>
<evidence type="ECO:0000259" key="5">
    <source>
        <dbReference type="Pfam" id="PF13877"/>
    </source>
</evidence>
<sequence>NVLLGLKTPDFFLACKRSVYLPGWFLKQTLSPLLSSVNNSVILLPQVAGDEETPGAAQSESPRGEEPINLQLTNAYEYGQALNGARCSGNTAACAALLASTPPERLPHFLSTQLDGNTISFIMQALDSHLLEKDPHLVYQHLHHLHTAHRFSVVLMLLEKDERRHMTQLFEHLSAVQSAEFTKNDVQNLANKYI</sequence>
<dbReference type="OrthoDB" id="2942533at2759"/>
<dbReference type="GeneID" id="104943373"/>
<evidence type="ECO:0000256" key="4">
    <source>
        <dbReference type="ARBA" id="ARBA00022803"/>
    </source>
</evidence>
<dbReference type="AlphaFoldDB" id="A0A6I9MUU2"/>
<dbReference type="Pfam" id="PF13877">
    <property type="entry name" value="RPAP3_C"/>
    <property type="match status" value="1"/>
</dbReference>
<dbReference type="Proteomes" id="UP000504611">
    <property type="component" value="Unplaced"/>
</dbReference>
<dbReference type="PANTHER" id="PTHR45984:SF3">
    <property type="entry name" value="SPERM-ASSOCIATED ANTIGEN 1"/>
    <property type="match status" value="1"/>
</dbReference>
<feature type="domain" description="RNA-polymerase II-associated protein 3-like C-terminal" evidence="5">
    <location>
        <begin position="73"/>
        <end position="163"/>
    </location>
</feature>
<keyword evidence="3" id="KW-0677">Repeat</keyword>
<evidence type="ECO:0000256" key="2">
    <source>
        <dbReference type="ARBA" id="ARBA00022490"/>
    </source>
</evidence>
<dbReference type="InterPro" id="IPR051982">
    <property type="entry name" value="CiliaryAsmbly_MitoImport"/>
</dbReference>
<proteinExistence type="predicted"/>
<keyword evidence="4" id="KW-0802">TPR repeat</keyword>
<feature type="non-terminal residue" evidence="7">
    <location>
        <position position="1"/>
    </location>
</feature>
<reference evidence="7" key="1">
    <citation type="submission" date="2025-08" db="UniProtKB">
        <authorList>
            <consortium name="RefSeq"/>
        </authorList>
    </citation>
    <scope>IDENTIFICATION</scope>
    <source>
        <tissue evidence="7">Muscle</tissue>
    </source>
</reference>
<dbReference type="InterPro" id="IPR025986">
    <property type="entry name" value="RPAP3-like_C"/>
</dbReference>
<gene>
    <name evidence="7" type="primary">LOC104943373</name>
</gene>
<organism evidence="6 7">
    <name type="scientific">Notothenia coriiceps</name>
    <name type="common">black rockcod</name>
    <dbReference type="NCBI Taxonomy" id="8208"/>
    <lineage>
        <taxon>Eukaryota</taxon>
        <taxon>Metazoa</taxon>
        <taxon>Chordata</taxon>
        <taxon>Craniata</taxon>
        <taxon>Vertebrata</taxon>
        <taxon>Euteleostomi</taxon>
        <taxon>Actinopterygii</taxon>
        <taxon>Neopterygii</taxon>
        <taxon>Teleostei</taxon>
        <taxon>Neoteleostei</taxon>
        <taxon>Acanthomorphata</taxon>
        <taxon>Eupercaria</taxon>
        <taxon>Perciformes</taxon>
        <taxon>Notothenioidei</taxon>
        <taxon>Nototheniidae</taxon>
        <taxon>Notothenia</taxon>
    </lineage>
</organism>
<dbReference type="GO" id="GO:0005829">
    <property type="term" value="C:cytosol"/>
    <property type="evidence" value="ECO:0007669"/>
    <property type="project" value="TreeGrafter"/>
</dbReference>
<comment type="subcellular location">
    <subcellularLocation>
        <location evidence="1">Cytoplasm</location>
    </subcellularLocation>
</comment>
<dbReference type="KEGG" id="ncc:104943373"/>
<accession>A0A6I9MUU2</accession>
<protein>
    <submittedName>
        <fullName evidence="7">Sperm-associated antigen 1-like</fullName>
    </submittedName>
</protein>
<evidence type="ECO:0000256" key="3">
    <source>
        <dbReference type="ARBA" id="ARBA00022737"/>
    </source>
</evidence>
<keyword evidence="6" id="KW-1185">Reference proteome</keyword>
<dbReference type="RefSeq" id="XP_010767053.1">
    <property type="nucleotide sequence ID" value="XM_010768751.1"/>
</dbReference>
<dbReference type="PANTHER" id="PTHR45984">
    <property type="entry name" value="RNA (RNA) POLYMERASE II ASSOCIATED PROTEIN HOMOLOG"/>
    <property type="match status" value="1"/>
</dbReference>
<name>A0A6I9MUU2_9TELE</name>
<keyword evidence="2" id="KW-0963">Cytoplasm</keyword>